<organism evidence="1 2">
    <name type="scientific">Parascaris univalens</name>
    <name type="common">Nematode worm</name>
    <dbReference type="NCBI Taxonomy" id="6257"/>
    <lineage>
        <taxon>Eukaryota</taxon>
        <taxon>Metazoa</taxon>
        <taxon>Ecdysozoa</taxon>
        <taxon>Nematoda</taxon>
        <taxon>Chromadorea</taxon>
        <taxon>Rhabditida</taxon>
        <taxon>Spirurina</taxon>
        <taxon>Ascaridomorpha</taxon>
        <taxon>Ascaridoidea</taxon>
        <taxon>Ascarididae</taxon>
        <taxon>Parascaris</taxon>
    </lineage>
</organism>
<evidence type="ECO:0000313" key="1">
    <source>
        <dbReference type="Proteomes" id="UP000887569"/>
    </source>
</evidence>
<protein>
    <submittedName>
        <fullName evidence="2">Battenin</fullName>
    </submittedName>
</protein>
<accession>A0A915C4K1</accession>
<proteinExistence type="predicted"/>
<keyword evidence="1" id="KW-1185">Reference proteome</keyword>
<name>A0A915C4K1_PARUN</name>
<dbReference type="Proteomes" id="UP000887569">
    <property type="component" value="Unplaced"/>
</dbReference>
<reference evidence="2" key="1">
    <citation type="submission" date="2022-11" db="UniProtKB">
        <authorList>
            <consortium name="WormBaseParasite"/>
        </authorList>
    </citation>
    <scope>IDENTIFICATION</scope>
</reference>
<evidence type="ECO:0000313" key="2">
    <source>
        <dbReference type="WBParaSite" id="PgR084X_g033_t06"/>
    </source>
</evidence>
<sequence length="124" mass="14066">MLNLSVGLDTIASCSASASLNAYFNSIYASKKGNCINFKSPRCRQRTMASQHTTQRIRAVGWMVEMKDDKIFIKDETHLGIHLHSYISIFLSFIKCRFQINILCAFGSIYLNYFVTKPIDNSAN</sequence>
<dbReference type="WBParaSite" id="PgR084X_g033_t06">
    <property type="protein sequence ID" value="PgR084X_g033_t06"/>
    <property type="gene ID" value="PgR084X_g033"/>
</dbReference>
<dbReference type="AlphaFoldDB" id="A0A915C4K1"/>